<organism evidence="5">
    <name type="scientific">freshwater metagenome</name>
    <dbReference type="NCBI Taxonomy" id="449393"/>
    <lineage>
        <taxon>unclassified sequences</taxon>
        <taxon>metagenomes</taxon>
        <taxon>ecological metagenomes</taxon>
    </lineage>
</organism>
<evidence type="ECO:0000256" key="1">
    <source>
        <dbReference type="ARBA" id="ARBA00011046"/>
    </source>
</evidence>
<protein>
    <submittedName>
        <fullName evidence="5">Unannotated protein</fullName>
    </submittedName>
</protein>
<dbReference type="SUPFAM" id="SSF46785">
    <property type="entry name" value="Winged helix' DNA-binding domain"/>
    <property type="match status" value="1"/>
</dbReference>
<evidence type="ECO:0000256" key="4">
    <source>
        <dbReference type="ARBA" id="ARBA00023163"/>
    </source>
</evidence>
<reference evidence="5" key="1">
    <citation type="submission" date="2020-05" db="EMBL/GenBank/DDBJ databases">
        <authorList>
            <person name="Chiriac C."/>
            <person name="Salcher M."/>
            <person name="Ghai R."/>
            <person name="Kavagutti S V."/>
        </authorList>
    </citation>
    <scope>NUCLEOTIDE SEQUENCE</scope>
</reference>
<dbReference type="InterPro" id="IPR005650">
    <property type="entry name" value="BlaI_family"/>
</dbReference>
<accession>A0A6J7I0I5</accession>
<dbReference type="InterPro" id="IPR036388">
    <property type="entry name" value="WH-like_DNA-bd_sf"/>
</dbReference>
<dbReference type="Gene3D" id="6.10.140.850">
    <property type="match status" value="1"/>
</dbReference>
<dbReference type="Pfam" id="PF03965">
    <property type="entry name" value="Penicillinase_R"/>
    <property type="match status" value="1"/>
</dbReference>
<dbReference type="PIRSF" id="PIRSF019455">
    <property type="entry name" value="CopR_AtkY"/>
    <property type="match status" value="1"/>
</dbReference>
<sequence length="121" mass="13287">MRHLGQLEAAVMQHLWSMGRAVSVRETLGALTQERALAYTTVMTVMDNLHSKGLVAREKQGKAYLYTPVSTRDEHTAQVLQDVLSDSQDRTAALMHLVGRLDAGEAAELLAALSERAEEPT</sequence>
<dbReference type="Gene3D" id="1.10.10.10">
    <property type="entry name" value="Winged helix-like DNA-binding domain superfamily/Winged helix DNA-binding domain"/>
    <property type="match status" value="1"/>
</dbReference>
<keyword evidence="3" id="KW-0238">DNA-binding</keyword>
<gene>
    <name evidence="5" type="ORF">UFOPK3662_00813</name>
</gene>
<keyword evidence="4" id="KW-0804">Transcription</keyword>
<dbReference type="AlphaFoldDB" id="A0A6J7I0I5"/>
<dbReference type="GO" id="GO:0045892">
    <property type="term" value="P:negative regulation of DNA-templated transcription"/>
    <property type="evidence" value="ECO:0007669"/>
    <property type="project" value="InterPro"/>
</dbReference>
<proteinExistence type="inferred from homology"/>
<dbReference type="EMBL" id="CAFBMW010000005">
    <property type="protein sequence ID" value="CAB4924269.1"/>
    <property type="molecule type" value="Genomic_DNA"/>
</dbReference>
<comment type="similarity">
    <text evidence="1">Belongs to the BlaI transcriptional regulatory family.</text>
</comment>
<keyword evidence="2" id="KW-0805">Transcription regulation</keyword>
<name>A0A6J7I0I5_9ZZZZ</name>
<evidence type="ECO:0000313" key="5">
    <source>
        <dbReference type="EMBL" id="CAB4924269.1"/>
    </source>
</evidence>
<evidence type="ECO:0000256" key="3">
    <source>
        <dbReference type="ARBA" id="ARBA00023125"/>
    </source>
</evidence>
<dbReference type="InterPro" id="IPR036390">
    <property type="entry name" value="WH_DNA-bd_sf"/>
</dbReference>
<dbReference type="GO" id="GO:0003677">
    <property type="term" value="F:DNA binding"/>
    <property type="evidence" value="ECO:0007669"/>
    <property type="project" value="UniProtKB-KW"/>
</dbReference>
<evidence type="ECO:0000256" key="2">
    <source>
        <dbReference type="ARBA" id="ARBA00023015"/>
    </source>
</evidence>